<evidence type="ECO:0000256" key="2">
    <source>
        <dbReference type="ARBA" id="ARBA00022803"/>
    </source>
</evidence>
<feature type="repeat" description="TPR" evidence="3">
    <location>
        <begin position="106"/>
        <end position="139"/>
    </location>
</feature>
<dbReference type="PROSITE" id="PS50005">
    <property type="entry name" value="TPR"/>
    <property type="match status" value="2"/>
</dbReference>
<dbReference type="PROSITE" id="PS51257">
    <property type="entry name" value="PROKAR_LIPOPROTEIN"/>
    <property type="match status" value="1"/>
</dbReference>
<dbReference type="InterPro" id="IPR050498">
    <property type="entry name" value="Ycf3"/>
</dbReference>
<dbReference type="SUPFAM" id="SSF48452">
    <property type="entry name" value="TPR-like"/>
    <property type="match status" value="1"/>
</dbReference>
<protein>
    <submittedName>
        <fullName evidence="4">Lipoprotein NlpI</fullName>
    </submittedName>
</protein>
<accession>A0A377I1C7</accession>
<feature type="repeat" description="TPR" evidence="3">
    <location>
        <begin position="72"/>
        <end position="105"/>
    </location>
</feature>
<reference evidence="4 5" key="1">
    <citation type="submission" date="2018-06" db="EMBL/GenBank/DDBJ databases">
        <authorList>
            <consortium name="Pathogen Informatics"/>
            <person name="Doyle S."/>
        </authorList>
    </citation>
    <scope>NUCLEOTIDE SEQUENCE [LARGE SCALE GENOMIC DNA]</scope>
    <source>
        <strain evidence="4 5">NCTC10794</strain>
    </source>
</reference>
<dbReference type="SMART" id="SM00028">
    <property type="entry name" value="TPR"/>
    <property type="match status" value="4"/>
</dbReference>
<dbReference type="InterPro" id="IPR019734">
    <property type="entry name" value="TPR_rpt"/>
</dbReference>
<dbReference type="NCBIfam" id="NF008391">
    <property type="entry name" value="PRK11189.1"/>
    <property type="match status" value="1"/>
</dbReference>
<organism evidence="4 5">
    <name type="scientific">Haemophilus parahaemolyticus</name>
    <dbReference type="NCBI Taxonomy" id="735"/>
    <lineage>
        <taxon>Bacteria</taxon>
        <taxon>Pseudomonadati</taxon>
        <taxon>Pseudomonadota</taxon>
        <taxon>Gammaproteobacteria</taxon>
        <taxon>Pasteurellales</taxon>
        <taxon>Pasteurellaceae</taxon>
        <taxon>Haemophilus</taxon>
    </lineage>
</organism>
<keyword evidence="2 3" id="KW-0802">TPR repeat</keyword>
<name>A0A377I1C7_HAEPH</name>
<gene>
    <name evidence="4" type="primary">nlpI</name>
    <name evidence="4" type="ORF">NCTC10794_01323</name>
</gene>
<evidence type="ECO:0000313" key="5">
    <source>
        <dbReference type="Proteomes" id="UP000254867"/>
    </source>
</evidence>
<proteinExistence type="predicted"/>
<dbReference type="EMBL" id="UGHH01000002">
    <property type="protein sequence ID" value="STO64262.1"/>
    <property type="molecule type" value="Genomic_DNA"/>
</dbReference>
<dbReference type="AlphaFoldDB" id="A0A377I1C7"/>
<dbReference type="InterPro" id="IPR011990">
    <property type="entry name" value="TPR-like_helical_dom_sf"/>
</dbReference>
<dbReference type="Gene3D" id="1.25.40.10">
    <property type="entry name" value="Tetratricopeptide repeat domain"/>
    <property type="match status" value="1"/>
</dbReference>
<keyword evidence="1" id="KW-0677">Repeat</keyword>
<dbReference type="PANTHER" id="PTHR44858:SF1">
    <property type="entry name" value="UDP-N-ACETYLGLUCOSAMINE--PEPTIDE N-ACETYLGLUCOSAMINYLTRANSFERASE SPINDLY-RELATED"/>
    <property type="match status" value="1"/>
</dbReference>
<sequence>MLQQTKIFRFFSLGLFIILFLAGCANRSSEMISTDKLALAELNPQLRFDQEVMIVRLTQVLQEAKLTDDDRADLYFERGVIYDSLGLWSLARYDFNQAISLNQKMTAAYNYMGLYLLLEDDYDSSVDAFNAVLDLDPDYAYTYLNRGLAFYYSGRYSEAQRDLLHFYNENPADPYRVLWLYFNELELTPQEAKNNLIARTKKISDEFWGKNVVDYFLGNTSLKQLRKKMEAQAQPNTAAYAEMLTETYFYLAKQKLKLNQKDEAISLFRLALANQVFNFVEYRFALFELSQLRNNESINNVQTPTVVGIIRDTSGRMCKKLCKFNRYTQMTSYKKHWFAFYLFFLPKAQQYYFDSFLQID</sequence>
<dbReference type="PANTHER" id="PTHR44858">
    <property type="entry name" value="TETRATRICOPEPTIDE REPEAT PROTEIN 6"/>
    <property type="match status" value="1"/>
</dbReference>
<evidence type="ECO:0000256" key="3">
    <source>
        <dbReference type="PROSITE-ProRule" id="PRU00339"/>
    </source>
</evidence>
<evidence type="ECO:0000313" key="4">
    <source>
        <dbReference type="EMBL" id="STO64262.1"/>
    </source>
</evidence>
<dbReference type="Proteomes" id="UP000254867">
    <property type="component" value="Unassembled WGS sequence"/>
</dbReference>
<keyword evidence="4" id="KW-0449">Lipoprotein</keyword>
<evidence type="ECO:0000256" key="1">
    <source>
        <dbReference type="ARBA" id="ARBA00022737"/>
    </source>
</evidence>